<feature type="transmembrane region" description="Helical" evidence="2">
    <location>
        <begin position="91"/>
        <end position="110"/>
    </location>
</feature>
<dbReference type="Proteomes" id="UP000319908">
    <property type="component" value="Unassembled WGS sequence"/>
</dbReference>
<feature type="compositionally biased region" description="Polar residues" evidence="1">
    <location>
        <begin position="1"/>
        <end position="10"/>
    </location>
</feature>
<dbReference type="AlphaFoldDB" id="A0A5C6C4W1"/>
<proteinExistence type="predicted"/>
<protein>
    <recommendedName>
        <fullName evidence="5">Immunoglobulin G-binding protein A</fullName>
    </recommendedName>
</protein>
<organism evidence="3 4">
    <name type="scientific">Allorhodopirellula heiligendammensis</name>
    <dbReference type="NCBI Taxonomy" id="2714739"/>
    <lineage>
        <taxon>Bacteria</taxon>
        <taxon>Pseudomonadati</taxon>
        <taxon>Planctomycetota</taxon>
        <taxon>Planctomycetia</taxon>
        <taxon>Pirellulales</taxon>
        <taxon>Pirellulaceae</taxon>
        <taxon>Allorhodopirellula</taxon>
    </lineage>
</organism>
<feature type="compositionally biased region" description="Gly residues" evidence="1">
    <location>
        <begin position="621"/>
        <end position="712"/>
    </location>
</feature>
<dbReference type="EMBL" id="SJPU01000001">
    <property type="protein sequence ID" value="TWU19593.1"/>
    <property type="molecule type" value="Genomic_DNA"/>
</dbReference>
<accession>A0A5C6C4W1</accession>
<name>A0A5C6C4W1_9BACT</name>
<feature type="region of interest" description="Disordered" evidence="1">
    <location>
        <begin position="602"/>
        <end position="1149"/>
    </location>
</feature>
<feature type="compositionally biased region" description="Low complexity" evidence="1">
    <location>
        <begin position="756"/>
        <end position="768"/>
    </location>
</feature>
<feature type="compositionally biased region" description="Low complexity" evidence="1">
    <location>
        <begin position="611"/>
        <end position="620"/>
    </location>
</feature>
<feature type="compositionally biased region" description="Polar residues" evidence="1">
    <location>
        <begin position="1052"/>
        <end position="1109"/>
    </location>
</feature>
<reference evidence="3 4" key="1">
    <citation type="journal article" date="2020" name="Antonie Van Leeuwenhoek">
        <title>Rhodopirellula heiligendammensis sp. nov., Rhodopirellula pilleata sp. nov., and Rhodopirellula solitaria sp. nov. isolated from natural or artificial marine surfaces in Northern Germany and California, USA, and emended description of the genus Rhodopirellula.</title>
        <authorList>
            <person name="Kallscheuer N."/>
            <person name="Wiegand S."/>
            <person name="Jogler M."/>
            <person name="Boedeker C."/>
            <person name="Peeters S.H."/>
            <person name="Rast P."/>
            <person name="Heuer A."/>
            <person name="Jetten M.S.M."/>
            <person name="Rohde M."/>
            <person name="Jogler C."/>
        </authorList>
    </citation>
    <scope>NUCLEOTIDE SEQUENCE [LARGE SCALE GENOMIC DNA]</scope>
    <source>
        <strain evidence="3 4">Poly21</strain>
    </source>
</reference>
<feature type="region of interest" description="Disordered" evidence="1">
    <location>
        <begin position="1"/>
        <end position="39"/>
    </location>
</feature>
<evidence type="ECO:0000256" key="2">
    <source>
        <dbReference type="SAM" id="Phobius"/>
    </source>
</evidence>
<feature type="compositionally biased region" description="Polar residues" evidence="1">
    <location>
        <begin position="824"/>
        <end position="850"/>
    </location>
</feature>
<comment type="caution">
    <text evidence="3">The sequence shown here is derived from an EMBL/GenBank/DDBJ whole genome shotgun (WGS) entry which is preliminary data.</text>
</comment>
<feature type="compositionally biased region" description="Low complexity" evidence="1">
    <location>
        <begin position="878"/>
        <end position="889"/>
    </location>
</feature>
<sequence length="1275" mass="134222">MSESTSTATTAIKRPGPDRGSEAAALVSPGRSPATSQDATEMFVRSRIETAQTALWRAELTRRVLTVVIAMMAIGLLWVAMDQWIFSPGPVGRTLVAMALSIALVAYIYWQLWPVMHLRISEDYAARALERDHPELGHALSSYVSLRRQRSTHPGGQLAQRVVQSVGSSAAAKLRHIDAPPREATGLATWWAVTIALFAAVAIYASASPKNSVQSVARLALPLASLEAPKRVVISDVVPGNAESLAGRNIEIAATVVNLHDDEPVYFVWESNASPADLSDASPVASEESSRTQVRLLPSDTVDVSDRFLASVPISHHARGTRRYRIVAGDAEAGPFQISIRDTPVVQIREIVYEPPAYTGKSRRTSHVGAIRGVDGTRVRLAANVNRPIRRAVIEFNPRKVGREIQATAGVREMQLATDGTGVEFSFPLRLRGGSAIPLQDYRLRVWDDAGQTNSDPIVYPIEIVEDLPPEISIVVPQQSPVDVALNGFQNFEIHAADVDYGLAEIELEVRRGIDLIARSSLWKQPAGKLGNQVVEYRFQPSRIIIAAGGRSRRGGGLNVGDEVEVVAIATDNRFDPNDESIAAGVTKTHPIRLRITAAAEQTNENEQEPADGQPQEQGQQGAGQQGEGQQGEGQQGEGQQGEGQQGEGQQGEGQQGEGQQGEGQQGEGQQGEGQQGEGQQGEGQQGEGQQGEGQQGVGQQGEGQQGEGQQGEGQQERSAQGNRAGSDDSTAAANSDNEAAAEDGQTQDGSTGKRGSSAAGQSSQPPQDDAEAFERIQDYLNEQQQPPADDAQGAGETGDAMNSGQNQSGTEKSDRGEGGRQPNPAQTGGDQAGNNTSRDNASEQPSGGPSDQRETERGDDETPGTDPNQADPGDDGQGSSDPSTGGPSAEEQRGDGQRGDGQRGDGQRDDDARGDTMPDVNQPNDRTAVEDTTQQPRPTESGEESRGETSSEVNNQAQRGDDGGPSGEGGSDGGEPAGAGSSGTDDGAGRDDASSADSADDAQGTDAADGSNNAENTPQDDQNQRGDSESGKPGNESGKPGNESGKPGNASEDQPSSPSGGQEPNGSSDGSTSDAKSTEPSTTDDAFEPSSSSGNSKPADPTGTSSTLPDADGRDSSKGAGGGQSGGGEGTGDSLENELPDPVDLEYTKAATDMVLDYIDETRTDPDPNLLQRLKWSEADLRRFRDRWQNVKPIDGGPRSEAVAPDEIEEALRSLGMRPREITKTTQGDTADTLGNLRDSGNRRPAPADVRDAFEAFRRGLGQSAGGRNEGRTK</sequence>
<feature type="transmembrane region" description="Helical" evidence="2">
    <location>
        <begin position="64"/>
        <end position="85"/>
    </location>
</feature>
<feature type="region of interest" description="Disordered" evidence="1">
    <location>
        <begin position="1216"/>
        <end position="1252"/>
    </location>
</feature>
<gene>
    <name evidence="3" type="ORF">Poly21_17680</name>
</gene>
<evidence type="ECO:0000256" key="1">
    <source>
        <dbReference type="SAM" id="MobiDB-lite"/>
    </source>
</evidence>
<feature type="compositionally biased region" description="Low complexity" evidence="1">
    <location>
        <begin position="996"/>
        <end position="1012"/>
    </location>
</feature>
<feature type="compositionally biased region" description="Polar residues" evidence="1">
    <location>
        <begin position="801"/>
        <end position="811"/>
    </location>
</feature>
<keyword evidence="2" id="KW-1133">Transmembrane helix</keyword>
<feature type="compositionally biased region" description="Gly residues" evidence="1">
    <location>
        <begin position="964"/>
        <end position="982"/>
    </location>
</feature>
<feature type="compositionally biased region" description="Low complexity" evidence="1">
    <location>
        <begin position="784"/>
        <end position="795"/>
    </location>
</feature>
<evidence type="ECO:0000313" key="3">
    <source>
        <dbReference type="EMBL" id="TWU19593.1"/>
    </source>
</evidence>
<feature type="compositionally biased region" description="Gly residues" evidence="1">
    <location>
        <begin position="1120"/>
        <end position="1132"/>
    </location>
</feature>
<keyword evidence="4" id="KW-1185">Reference proteome</keyword>
<feature type="compositionally biased region" description="Basic and acidic residues" evidence="1">
    <location>
        <begin position="891"/>
        <end position="917"/>
    </location>
</feature>
<evidence type="ECO:0000313" key="4">
    <source>
        <dbReference type="Proteomes" id="UP000319908"/>
    </source>
</evidence>
<dbReference type="RefSeq" id="WP_302118085.1">
    <property type="nucleotide sequence ID" value="NZ_SJPU01000001.1"/>
</dbReference>
<keyword evidence="2" id="KW-0812">Transmembrane</keyword>
<feature type="compositionally biased region" description="Polar residues" evidence="1">
    <location>
        <begin position="920"/>
        <end position="939"/>
    </location>
</feature>
<evidence type="ECO:0008006" key="5">
    <source>
        <dbReference type="Google" id="ProtNLM"/>
    </source>
</evidence>
<keyword evidence="2" id="KW-0472">Membrane</keyword>
<feature type="compositionally biased region" description="Polar residues" evidence="1">
    <location>
        <begin position="1013"/>
        <end position="1022"/>
    </location>
</feature>
<feature type="compositionally biased region" description="Acidic residues" evidence="1">
    <location>
        <begin position="1136"/>
        <end position="1145"/>
    </location>
</feature>
<feature type="transmembrane region" description="Helical" evidence="2">
    <location>
        <begin position="184"/>
        <end position="205"/>
    </location>
</feature>
<feature type="compositionally biased region" description="Low complexity" evidence="1">
    <location>
        <begin position="728"/>
        <end position="745"/>
    </location>
</feature>